<evidence type="ECO:0000313" key="3">
    <source>
        <dbReference type="Proteomes" id="UP001152747"/>
    </source>
</evidence>
<dbReference type="EMBL" id="CANHGI010000004">
    <property type="protein sequence ID" value="CAI5447533.1"/>
    <property type="molecule type" value="Genomic_DNA"/>
</dbReference>
<dbReference type="AlphaFoldDB" id="A0A9P1N2I4"/>
<reference evidence="2" key="1">
    <citation type="submission" date="2022-11" db="EMBL/GenBank/DDBJ databases">
        <authorList>
            <person name="Kikuchi T."/>
        </authorList>
    </citation>
    <scope>NUCLEOTIDE SEQUENCE</scope>
    <source>
        <strain evidence="2">PS1010</strain>
    </source>
</reference>
<evidence type="ECO:0000256" key="1">
    <source>
        <dbReference type="SAM" id="SignalP"/>
    </source>
</evidence>
<organism evidence="2 3">
    <name type="scientific">Caenorhabditis angaria</name>
    <dbReference type="NCBI Taxonomy" id="860376"/>
    <lineage>
        <taxon>Eukaryota</taxon>
        <taxon>Metazoa</taxon>
        <taxon>Ecdysozoa</taxon>
        <taxon>Nematoda</taxon>
        <taxon>Chromadorea</taxon>
        <taxon>Rhabditida</taxon>
        <taxon>Rhabditina</taxon>
        <taxon>Rhabditomorpha</taxon>
        <taxon>Rhabditoidea</taxon>
        <taxon>Rhabditidae</taxon>
        <taxon>Peloderinae</taxon>
        <taxon>Caenorhabditis</taxon>
    </lineage>
</organism>
<comment type="caution">
    <text evidence="2">The sequence shown here is derived from an EMBL/GenBank/DDBJ whole genome shotgun (WGS) entry which is preliminary data.</text>
</comment>
<accession>A0A9P1N2I4</accession>
<gene>
    <name evidence="2" type="ORF">CAMP_LOCUS10170</name>
</gene>
<protein>
    <recommendedName>
        <fullName evidence="4">DUF19 domain-containing protein</fullName>
    </recommendedName>
</protein>
<name>A0A9P1N2I4_9PELO</name>
<proteinExistence type="predicted"/>
<sequence>MNTFLIFLVFFAPAAISACNYWSLAKCGYKVWRADSMPSGTMLEKIDSRVKQCDVLKDCGQVTVDCSKEGTFKKLEMQKAVDQNKFECALIHRMYKDDFVSCAIALEKHYWSKVCYNRTYNLSGTNIYDAFAGCVEEHIKKECTDDQYRIFKENRNMLMDYLPYVVKLAN</sequence>
<feature type="signal peptide" evidence="1">
    <location>
        <begin position="1"/>
        <end position="18"/>
    </location>
</feature>
<feature type="chain" id="PRO_5040476043" description="DUF19 domain-containing protein" evidence="1">
    <location>
        <begin position="19"/>
        <end position="170"/>
    </location>
</feature>
<evidence type="ECO:0008006" key="4">
    <source>
        <dbReference type="Google" id="ProtNLM"/>
    </source>
</evidence>
<dbReference type="Proteomes" id="UP001152747">
    <property type="component" value="Unassembled WGS sequence"/>
</dbReference>
<keyword evidence="1" id="KW-0732">Signal</keyword>
<evidence type="ECO:0000313" key="2">
    <source>
        <dbReference type="EMBL" id="CAI5447533.1"/>
    </source>
</evidence>
<keyword evidence="3" id="KW-1185">Reference proteome</keyword>